<evidence type="ECO:0000256" key="2">
    <source>
        <dbReference type="ARBA" id="ARBA00005988"/>
    </source>
</evidence>
<reference evidence="10 11" key="1">
    <citation type="submission" date="2018-10" db="EMBL/GenBank/DDBJ databases">
        <title>Genomic Encyclopedia of Archaeal and Bacterial Type Strains, Phase II (KMG-II): from individual species to whole genera.</title>
        <authorList>
            <person name="Goeker M."/>
        </authorList>
    </citation>
    <scope>NUCLEOTIDE SEQUENCE [LARGE SCALE GENOMIC DNA]</scope>
    <source>
        <strain evidence="10 11">DSM 19839</strain>
    </source>
</reference>
<gene>
    <name evidence="10" type="ORF">BC962_2851</name>
</gene>
<keyword evidence="5" id="KW-0862">Zinc</keyword>
<evidence type="ECO:0000256" key="4">
    <source>
        <dbReference type="ARBA" id="ARBA00022801"/>
    </source>
</evidence>
<dbReference type="CDD" id="cd03143">
    <property type="entry name" value="A4_beta-galactosidase_middle_domain"/>
    <property type="match status" value="1"/>
</dbReference>
<dbReference type="Pfam" id="PF00246">
    <property type="entry name" value="Peptidase_M14"/>
    <property type="match status" value="1"/>
</dbReference>
<name>A0A495P5A1_9FLAO</name>
<dbReference type="GO" id="GO:0008270">
    <property type="term" value="F:zinc ion binding"/>
    <property type="evidence" value="ECO:0007669"/>
    <property type="project" value="InterPro"/>
</dbReference>
<evidence type="ECO:0000256" key="5">
    <source>
        <dbReference type="ARBA" id="ARBA00022833"/>
    </source>
</evidence>
<dbReference type="RefSeq" id="WP_121346633.1">
    <property type="nucleotide sequence ID" value="NZ_RBLG01000004.1"/>
</dbReference>
<dbReference type="InterPro" id="IPR000834">
    <property type="entry name" value="Peptidase_M14"/>
</dbReference>
<comment type="caution">
    <text evidence="10">The sequence shown here is derived from an EMBL/GenBank/DDBJ whole genome shotgun (WGS) entry which is preliminary data.</text>
</comment>
<evidence type="ECO:0000259" key="9">
    <source>
        <dbReference type="PROSITE" id="PS52035"/>
    </source>
</evidence>
<dbReference type="PROSITE" id="PS52035">
    <property type="entry name" value="PEPTIDASE_M14"/>
    <property type="match status" value="1"/>
</dbReference>
<dbReference type="GO" id="GO:0004181">
    <property type="term" value="F:metallocarboxypeptidase activity"/>
    <property type="evidence" value="ECO:0007669"/>
    <property type="project" value="InterPro"/>
</dbReference>
<dbReference type="InterPro" id="IPR029062">
    <property type="entry name" value="Class_I_gatase-like"/>
</dbReference>
<comment type="cofactor">
    <cofactor evidence="1">
        <name>Zn(2+)</name>
        <dbReference type="ChEBI" id="CHEBI:29105"/>
    </cofactor>
</comment>
<dbReference type="CDD" id="cd06238">
    <property type="entry name" value="M14-like"/>
    <property type="match status" value="1"/>
</dbReference>
<proteinExistence type="inferred from homology"/>
<keyword evidence="6" id="KW-0482">Metalloprotease</keyword>
<evidence type="ECO:0000313" key="11">
    <source>
        <dbReference type="Proteomes" id="UP000276282"/>
    </source>
</evidence>
<feature type="domain" description="Peptidase M14" evidence="9">
    <location>
        <begin position="51"/>
        <end position="350"/>
    </location>
</feature>
<dbReference type="SMART" id="SM00631">
    <property type="entry name" value="Zn_pept"/>
    <property type="match status" value="1"/>
</dbReference>
<keyword evidence="10" id="KW-0121">Carboxypeptidase</keyword>
<feature type="chain" id="PRO_5019824952" evidence="8">
    <location>
        <begin position="19"/>
        <end position="837"/>
    </location>
</feature>
<sequence length="837" mass="95479">MKYLYLILFLAFSLNANAQENLDLSYYLPQDISYNPEITTPQEILGYIPGEWHVTHDLLVSYMRTLASESPRITIENRGTTFEGRPLLLLIITSEENQKNIETIREDHVNLTEANSEDLKTEEMPIVVYQGFSIHGNEPSGSNSALLVAYYLAAGQGEKIDELLKNTVILFDPSLNPDGLQRFAYWANTNKSKNLNPDPQDREFSEVWPGGRTNHYWFDMNRDWLPVQLPESRARIATFHKWQPNILTDHHEMGSNSSFFFQPGIPSRTHPLTPQMNQDLTREIGTYHAKALDKIGSLYYTQEDYDDFYYGKGSTFPDINGSIGILFEQASSRGHVQETDNGLLTFPFTIRNQFTAALSTLEAAGNMRSKILDYQRSFYKNSSDTMGKDAYVFGSEKDKNKAYYLAEILKRQQVEIYEIKEDFELNGKNFKKGAGYIIPKNQKQHRLVEAMFEKRTSFTDSLFYDISAWSFPLAFDLDFNNSVPTKYTGGRIDSLQKPAINSLIKSDYAYLMEWHDYNTPKALNLILEKGLRAQVGMKTFEADNKKYDYGTILISVQNQKMNATDIFNFLTEVSEKSNVSITGVGTGLTKGINLGSNYFRSLEPQKVAIIVGEGITPYDAGEIWHLFDQRYDMNITKLDTRNFGRADLSKYTDIILPNSWGSALDKNDTEKIKDWVKDGGTLIGYKNAAKWFNSNGFMKLEFLENKLKAENISFEQRNDFRGAQGIGGAIFEATQDRSHPINFGYSDNKIALFRDTTIFIKADSTSYKNPIKYTNKPLLSGYISKPNLDLLSNTIPFKQVGMGRGNVILFTDNTNFRGFWYGTNKLLMNAIFFGDEM</sequence>
<dbReference type="GO" id="GO:0006508">
    <property type="term" value="P:proteolysis"/>
    <property type="evidence" value="ECO:0007669"/>
    <property type="project" value="UniProtKB-KW"/>
</dbReference>
<keyword evidence="8" id="KW-0732">Signal</keyword>
<dbReference type="GO" id="GO:0005615">
    <property type="term" value="C:extracellular space"/>
    <property type="evidence" value="ECO:0007669"/>
    <property type="project" value="TreeGrafter"/>
</dbReference>
<dbReference type="SUPFAM" id="SSF53187">
    <property type="entry name" value="Zn-dependent exopeptidases"/>
    <property type="match status" value="1"/>
</dbReference>
<dbReference type="PANTHER" id="PTHR11705">
    <property type="entry name" value="PROTEASE FAMILY M14 CARBOXYPEPTIDASE A,B"/>
    <property type="match status" value="1"/>
</dbReference>
<dbReference type="Proteomes" id="UP000276282">
    <property type="component" value="Unassembled WGS sequence"/>
</dbReference>
<comment type="similarity">
    <text evidence="2 7">Belongs to the peptidase M14 family.</text>
</comment>
<dbReference type="OrthoDB" id="9758209at2"/>
<evidence type="ECO:0000313" key="10">
    <source>
        <dbReference type="EMBL" id="RKS45175.1"/>
    </source>
</evidence>
<evidence type="ECO:0000256" key="8">
    <source>
        <dbReference type="SAM" id="SignalP"/>
    </source>
</evidence>
<keyword evidence="3" id="KW-0645">Protease</keyword>
<comment type="caution">
    <text evidence="7">Lacks conserved residue(s) required for the propagation of feature annotation.</text>
</comment>
<dbReference type="Gene3D" id="3.40.630.10">
    <property type="entry name" value="Zn peptidases"/>
    <property type="match status" value="1"/>
</dbReference>
<feature type="signal peptide" evidence="8">
    <location>
        <begin position="1"/>
        <end position="18"/>
    </location>
</feature>
<evidence type="ECO:0000256" key="6">
    <source>
        <dbReference type="ARBA" id="ARBA00023049"/>
    </source>
</evidence>
<evidence type="ECO:0000256" key="7">
    <source>
        <dbReference type="PROSITE-ProRule" id="PRU01379"/>
    </source>
</evidence>
<accession>A0A495P5A1</accession>
<keyword evidence="4" id="KW-0378">Hydrolase</keyword>
<keyword evidence="11" id="KW-1185">Reference proteome</keyword>
<organism evidence="10 11">
    <name type="scientific">Gillisia mitskevichiae</name>
    <dbReference type="NCBI Taxonomy" id="270921"/>
    <lineage>
        <taxon>Bacteria</taxon>
        <taxon>Pseudomonadati</taxon>
        <taxon>Bacteroidota</taxon>
        <taxon>Flavobacteriia</taxon>
        <taxon>Flavobacteriales</taxon>
        <taxon>Flavobacteriaceae</taxon>
        <taxon>Gillisia</taxon>
    </lineage>
</organism>
<dbReference type="SUPFAM" id="SSF52317">
    <property type="entry name" value="Class I glutamine amidotransferase-like"/>
    <property type="match status" value="1"/>
</dbReference>
<dbReference type="EMBL" id="RBLG01000004">
    <property type="protein sequence ID" value="RKS45175.1"/>
    <property type="molecule type" value="Genomic_DNA"/>
</dbReference>
<evidence type="ECO:0000256" key="3">
    <source>
        <dbReference type="ARBA" id="ARBA00022670"/>
    </source>
</evidence>
<dbReference type="AlphaFoldDB" id="A0A495P5A1"/>
<dbReference type="PANTHER" id="PTHR11705:SF143">
    <property type="entry name" value="SLL0236 PROTEIN"/>
    <property type="match status" value="1"/>
</dbReference>
<protein>
    <submittedName>
        <fullName evidence="10">Zinc carboxypeptidase</fullName>
    </submittedName>
</protein>
<evidence type="ECO:0000256" key="1">
    <source>
        <dbReference type="ARBA" id="ARBA00001947"/>
    </source>
</evidence>